<dbReference type="AlphaFoldDB" id="A0A0M4D3H9"/>
<dbReference type="RefSeq" id="WP_053551078.1">
    <property type="nucleotide sequence ID" value="NZ_CP010802.1"/>
</dbReference>
<feature type="transmembrane region" description="Helical" evidence="5">
    <location>
        <begin position="182"/>
        <end position="200"/>
    </location>
</feature>
<proteinExistence type="predicted"/>
<accession>A0A0M4D3H9</accession>
<dbReference type="OrthoDB" id="1100962at2"/>
<gene>
    <name evidence="7" type="ORF">DSOUD_2274</name>
</gene>
<feature type="transmembrane region" description="Helical" evidence="5">
    <location>
        <begin position="70"/>
        <end position="91"/>
    </location>
</feature>
<dbReference type="PANTHER" id="PTHR37422:SF13">
    <property type="entry name" value="LIPOPOLYSACCHARIDE BIOSYNTHESIS PROTEIN PA4999-RELATED"/>
    <property type="match status" value="1"/>
</dbReference>
<feature type="transmembrane region" description="Helical" evidence="5">
    <location>
        <begin position="39"/>
        <end position="58"/>
    </location>
</feature>
<dbReference type="Pfam" id="PF04932">
    <property type="entry name" value="Wzy_C"/>
    <property type="match status" value="1"/>
</dbReference>
<evidence type="ECO:0000259" key="6">
    <source>
        <dbReference type="Pfam" id="PF04932"/>
    </source>
</evidence>
<dbReference type="PATRIC" id="fig|1603606.3.peg.2459"/>
<dbReference type="GO" id="GO:0016874">
    <property type="term" value="F:ligase activity"/>
    <property type="evidence" value="ECO:0007669"/>
    <property type="project" value="UniProtKB-KW"/>
</dbReference>
<organism evidence="7 8">
    <name type="scientific">Desulfuromonas soudanensis</name>
    <dbReference type="NCBI Taxonomy" id="1603606"/>
    <lineage>
        <taxon>Bacteria</taxon>
        <taxon>Pseudomonadati</taxon>
        <taxon>Thermodesulfobacteriota</taxon>
        <taxon>Desulfuromonadia</taxon>
        <taxon>Desulfuromonadales</taxon>
        <taxon>Desulfuromonadaceae</taxon>
        <taxon>Desulfuromonas</taxon>
    </lineage>
</organism>
<keyword evidence="2 5" id="KW-0812">Transmembrane</keyword>
<dbReference type="STRING" id="1603606.DSOUD_2274"/>
<dbReference type="KEGG" id="des:DSOUD_2274"/>
<dbReference type="InterPro" id="IPR051533">
    <property type="entry name" value="WaaL-like"/>
</dbReference>
<evidence type="ECO:0000313" key="7">
    <source>
        <dbReference type="EMBL" id="ALC17038.1"/>
    </source>
</evidence>
<sequence length="370" mass="40427">MLVVALLVVLLDRRGVRFNRAGAFFVAMTFPGTLILDEPFQSLLNWTGWVLIFLVLGPGIKSVCAQEIRLAAWTTFKYAFIAIAILSSIWFATKMPSLGRGVFTGVMIHSMLVGPIAAMAVVFCVHMAIAKRSLVYCFATFLSLIPCILSGSRSAVTAMTAVVLVLLLKTINSIGMKKSLPMVAIALLLGGGGVYIYTAVEFETSYRILSNLEAKGLQNTREDLWAARLNEFQEYPLTGVGMGVGILQSQGMVVHTGVVQTESNEINIEPGSSWLALLSMTGLSGTMGFVILLIGLFRDLNFKALLKSTNSHIVEIFATVVFLTLHMVAEGYIFASGNAFCLLFWLTLGRMQDLASVRSDKCCRYYLAER</sequence>
<name>A0A0M4D3H9_9BACT</name>
<evidence type="ECO:0000256" key="4">
    <source>
        <dbReference type="ARBA" id="ARBA00023136"/>
    </source>
</evidence>
<keyword evidence="4 5" id="KW-0472">Membrane</keyword>
<feature type="transmembrane region" description="Helical" evidence="5">
    <location>
        <begin position="274"/>
        <end position="297"/>
    </location>
</feature>
<dbReference type="GO" id="GO:0016020">
    <property type="term" value="C:membrane"/>
    <property type="evidence" value="ECO:0007669"/>
    <property type="project" value="UniProtKB-SubCell"/>
</dbReference>
<keyword evidence="7" id="KW-0436">Ligase</keyword>
<evidence type="ECO:0000256" key="1">
    <source>
        <dbReference type="ARBA" id="ARBA00004141"/>
    </source>
</evidence>
<evidence type="ECO:0000256" key="5">
    <source>
        <dbReference type="SAM" id="Phobius"/>
    </source>
</evidence>
<feature type="transmembrane region" description="Helical" evidence="5">
    <location>
        <begin position="331"/>
        <end position="348"/>
    </location>
</feature>
<dbReference type="Proteomes" id="UP000057158">
    <property type="component" value="Chromosome"/>
</dbReference>
<evidence type="ECO:0000256" key="2">
    <source>
        <dbReference type="ARBA" id="ARBA00022692"/>
    </source>
</evidence>
<feature type="transmembrane region" description="Helical" evidence="5">
    <location>
        <begin position="103"/>
        <end position="126"/>
    </location>
</feature>
<keyword evidence="3 5" id="KW-1133">Transmembrane helix</keyword>
<dbReference type="InterPro" id="IPR007016">
    <property type="entry name" value="O-antigen_ligase-rel_domated"/>
</dbReference>
<feature type="domain" description="O-antigen ligase-related" evidence="6">
    <location>
        <begin position="138"/>
        <end position="289"/>
    </location>
</feature>
<keyword evidence="8" id="KW-1185">Reference proteome</keyword>
<comment type="subcellular location">
    <subcellularLocation>
        <location evidence="1">Membrane</location>
        <topology evidence="1">Multi-pass membrane protein</topology>
    </subcellularLocation>
</comment>
<feature type="transmembrane region" description="Helical" evidence="5">
    <location>
        <begin position="133"/>
        <end position="151"/>
    </location>
</feature>
<evidence type="ECO:0000256" key="3">
    <source>
        <dbReference type="ARBA" id="ARBA00022989"/>
    </source>
</evidence>
<reference evidence="7 8" key="1">
    <citation type="submission" date="2015-07" db="EMBL/GenBank/DDBJ databases">
        <title>Isolation and Genomic Characterization of a Novel Halophilic Metal-Reducing Deltaproteobacterium from the Deep Subsurface.</title>
        <authorList>
            <person name="Badalamenti J.P."/>
            <person name="Summers Z.M."/>
            <person name="Gralnick J.A."/>
            <person name="Bond D.R."/>
        </authorList>
    </citation>
    <scope>NUCLEOTIDE SEQUENCE [LARGE SCALE GENOMIC DNA]</scope>
    <source>
        <strain evidence="7 8">WTL</strain>
    </source>
</reference>
<protein>
    <submittedName>
        <fullName evidence="7">O-antigen ligase</fullName>
    </submittedName>
</protein>
<evidence type="ECO:0000313" key="8">
    <source>
        <dbReference type="Proteomes" id="UP000057158"/>
    </source>
</evidence>
<dbReference type="PANTHER" id="PTHR37422">
    <property type="entry name" value="TEICHURONIC ACID BIOSYNTHESIS PROTEIN TUAE"/>
    <property type="match status" value="1"/>
</dbReference>
<dbReference type="EMBL" id="CP010802">
    <property type="protein sequence ID" value="ALC17038.1"/>
    <property type="molecule type" value="Genomic_DNA"/>
</dbReference>